<dbReference type="InterPro" id="IPR036188">
    <property type="entry name" value="FAD/NAD-bd_sf"/>
</dbReference>
<reference evidence="3" key="1">
    <citation type="submission" date="2017-02" db="EMBL/GenBank/DDBJ databases">
        <authorList>
            <person name="Regsiter A."/>
            <person name="William W."/>
        </authorList>
    </citation>
    <scope>NUCLEOTIDE SEQUENCE</scope>
    <source>
        <strain evidence="3">Bib</strain>
    </source>
</reference>
<dbReference type="Gene3D" id="3.30.9.10">
    <property type="entry name" value="D-Amino Acid Oxidase, subunit A, domain 2"/>
    <property type="match status" value="1"/>
</dbReference>
<feature type="domain" description="FAD dependent oxidoreductase" evidence="2">
    <location>
        <begin position="5"/>
        <end position="353"/>
    </location>
</feature>
<dbReference type="GO" id="GO:0016491">
    <property type="term" value="F:oxidoreductase activity"/>
    <property type="evidence" value="ECO:0007669"/>
    <property type="project" value="UniProtKB-KW"/>
</dbReference>
<dbReference type="PANTHER" id="PTHR13847:SF287">
    <property type="entry name" value="FAD-DEPENDENT OXIDOREDUCTASE DOMAIN-CONTAINING PROTEIN 1"/>
    <property type="match status" value="1"/>
</dbReference>
<dbReference type="InterPro" id="IPR006076">
    <property type="entry name" value="FAD-dep_OxRdtase"/>
</dbReference>
<keyword evidence="1" id="KW-0560">Oxidoreductase</keyword>
<dbReference type="GO" id="GO:0005737">
    <property type="term" value="C:cytoplasm"/>
    <property type="evidence" value="ECO:0007669"/>
    <property type="project" value="TreeGrafter"/>
</dbReference>
<organism evidence="3">
    <name type="scientific">uncultured spirochete</name>
    <dbReference type="NCBI Taxonomy" id="156406"/>
    <lineage>
        <taxon>Bacteria</taxon>
        <taxon>Pseudomonadati</taxon>
        <taxon>Spirochaetota</taxon>
        <taxon>Spirochaetia</taxon>
        <taxon>Spirochaetales</taxon>
        <taxon>environmental samples</taxon>
    </lineage>
</organism>
<evidence type="ECO:0000259" key="2">
    <source>
        <dbReference type="Pfam" id="PF01266"/>
    </source>
</evidence>
<proteinExistence type="predicted"/>
<protein>
    <submittedName>
        <fullName evidence="3">Putative oxidoreductase</fullName>
    </submittedName>
</protein>
<dbReference type="EMBL" id="FWDM01000002">
    <property type="protein sequence ID" value="SLM09778.1"/>
    <property type="molecule type" value="Genomic_DNA"/>
</dbReference>
<name>A0A3P3XF00_9SPIR</name>
<dbReference type="AlphaFoldDB" id="A0A3P3XF00"/>
<sequence length="390" mass="43026">MKHFDVVIVGAGSVGVPLAWQLAARGLKVAVIDQEASWGRGQNRAAIGGVRATHSDPAKIRICLESIEIFSSLKSKYGLDVEWQPGGYLYVAYDEATEMQFRSLLKKQKTAGLEIDWISPEKIARLAPGIRTEGLLGGTFSPYDGYASPLMAATAFHKLALDAGVLFFFNRRVESIRKADNTIISLTAGQEEFSAEFFVNAAGAEAADIAKIAGFDIPVFPDCHEAGVTEPVERFMQPMIVDIRSDAESGNYYFYQARTGQVVFCITPRPQIWGRDKDSTSTFLPICVRRMIELYPRLRNLRVRRTWRGMYPMTPDGLPIIGYPDMAINFLQAVGMCGQGFMMGPGLGHILAQTIMAGGSHANPAGATEYNFIFDEFSINRSFDHAELLK</sequence>
<gene>
    <name evidence="3" type="ORF">SPIROBIBN47_100008</name>
</gene>
<dbReference type="PANTHER" id="PTHR13847">
    <property type="entry name" value="SARCOSINE DEHYDROGENASE-RELATED"/>
    <property type="match status" value="1"/>
</dbReference>
<dbReference type="Pfam" id="PF01266">
    <property type="entry name" value="DAO"/>
    <property type="match status" value="1"/>
</dbReference>
<evidence type="ECO:0000256" key="1">
    <source>
        <dbReference type="ARBA" id="ARBA00023002"/>
    </source>
</evidence>
<evidence type="ECO:0000313" key="3">
    <source>
        <dbReference type="EMBL" id="SLM09778.1"/>
    </source>
</evidence>
<dbReference type="Gene3D" id="3.50.50.60">
    <property type="entry name" value="FAD/NAD(P)-binding domain"/>
    <property type="match status" value="1"/>
</dbReference>
<accession>A0A3P3XF00</accession>
<dbReference type="SUPFAM" id="SSF51905">
    <property type="entry name" value="FAD/NAD(P)-binding domain"/>
    <property type="match status" value="1"/>
</dbReference>